<dbReference type="InterPro" id="IPR050768">
    <property type="entry name" value="UPF0353/GerABKA_families"/>
</dbReference>
<keyword evidence="1" id="KW-1133">Transmembrane helix</keyword>
<dbReference type="InterPro" id="IPR002035">
    <property type="entry name" value="VWF_A"/>
</dbReference>
<dbReference type="PANTHER" id="PTHR22550:SF18">
    <property type="entry name" value="VWFA DOMAIN-CONTAINING PROTEIN"/>
    <property type="match status" value="1"/>
</dbReference>
<dbReference type="EMBL" id="MVJN01000003">
    <property type="protein sequence ID" value="RAP37303.1"/>
    <property type="molecule type" value="Genomic_DNA"/>
</dbReference>
<accession>A0A364LKP5</accession>
<dbReference type="PANTHER" id="PTHR22550">
    <property type="entry name" value="SPORE GERMINATION PROTEIN"/>
    <property type="match status" value="1"/>
</dbReference>
<keyword evidence="1" id="KW-0812">Transmembrane</keyword>
<feature type="transmembrane region" description="Helical" evidence="1">
    <location>
        <begin position="309"/>
        <end position="331"/>
    </location>
</feature>
<dbReference type="InterPro" id="IPR033881">
    <property type="entry name" value="vWA_BatA_type"/>
</dbReference>
<dbReference type="CDD" id="cd01467">
    <property type="entry name" value="vWA_BatA_type"/>
    <property type="match status" value="1"/>
</dbReference>
<organism evidence="3 4">
    <name type="scientific">Legionella quinlivanii</name>
    <dbReference type="NCBI Taxonomy" id="45073"/>
    <lineage>
        <taxon>Bacteria</taxon>
        <taxon>Pseudomonadati</taxon>
        <taxon>Pseudomonadota</taxon>
        <taxon>Gammaproteobacteria</taxon>
        <taxon>Legionellales</taxon>
        <taxon>Legionellaceae</taxon>
        <taxon>Legionella</taxon>
    </lineage>
</organism>
<dbReference type="Gene3D" id="3.40.50.410">
    <property type="entry name" value="von Willebrand factor, type A domain"/>
    <property type="match status" value="1"/>
</dbReference>
<dbReference type="Pfam" id="PF00092">
    <property type="entry name" value="VWA"/>
    <property type="match status" value="1"/>
</dbReference>
<reference evidence="3 4" key="1">
    <citation type="submission" date="2017-02" db="EMBL/GenBank/DDBJ databases">
        <title>Legionella quilivanii strain from human: case report and whole genome sequencing analysis.</title>
        <authorList>
            <person name="Lalancette C."/>
            <person name="Leduc J.-M."/>
            <person name="Levesque S."/>
            <person name="Fournier E."/>
            <person name="Saoud J."/>
            <person name="Faucher S.P."/>
            <person name="Bernard K."/>
            <person name="Martineau C."/>
            <person name="Longtin J."/>
        </authorList>
    </citation>
    <scope>NUCLEOTIDE SEQUENCE [LARGE SCALE GENOMIC DNA]</scope>
    <source>
        <strain evidence="3 4">ID143958</strain>
    </source>
</reference>
<feature type="transmembrane region" description="Helical" evidence="1">
    <location>
        <begin position="60"/>
        <end position="80"/>
    </location>
</feature>
<evidence type="ECO:0000256" key="1">
    <source>
        <dbReference type="SAM" id="Phobius"/>
    </source>
</evidence>
<proteinExistence type="predicted"/>
<feature type="domain" description="VWFA" evidence="2">
    <location>
        <begin position="91"/>
        <end position="285"/>
    </location>
</feature>
<keyword evidence="1" id="KW-0472">Membrane</keyword>
<name>A0A364LKP5_9GAMM</name>
<sequence>MFEIASPWVFLLLGLPLILWFLIPRASSSLPAALQVPFYQSMRAIAEQDKPILSKKSGPGFWFLVWALLVLAAAGPRWVGEPLPLEREGRNIMMVLDLSGSMELNDMLMNGRPVSRLAVVKHAAEQFVKERAGDRIGLILFGSQAYLQTPLTYDRHSVLLRIEDATVGLAGKTTSIGDALGLAVKRLQDVPKSSRVVILLTDGANNSGVLLPLKAAELAKSEQIKVYTIGLGSEADPRMMSGPFINMGAGADLDEDTLKEIASITGGQYFRATDSSSLESIYQKINQLETVQQEHTTLRPQHEYYPWPLAFALALIMIWLLNSLGLFNYLLQRNTVYQEKGL</sequence>
<dbReference type="PROSITE" id="PS50234">
    <property type="entry name" value="VWFA"/>
    <property type="match status" value="1"/>
</dbReference>
<evidence type="ECO:0000259" key="2">
    <source>
        <dbReference type="PROSITE" id="PS50234"/>
    </source>
</evidence>
<gene>
    <name evidence="3" type="ORF">B1207_03770</name>
</gene>
<dbReference type="SUPFAM" id="SSF53300">
    <property type="entry name" value="vWA-like"/>
    <property type="match status" value="1"/>
</dbReference>
<evidence type="ECO:0000313" key="4">
    <source>
        <dbReference type="Proteomes" id="UP000249458"/>
    </source>
</evidence>
<comment type="caution">
    <text evidence="3">The sequence shown here is derived from an EMBL/GenBank/DDBJ whole genome shotgun (WGS) entry which is preliminary data.</text>
</comment>
<dbReference type="SMART" id="SM00327">
    <property type="entry name" value="VWA"/>
    <property type="match status" value="1"/>
</dbReference>
<dbReference type="InterPro" id="IPR036465">
    <property type="entry name" value="vWFA_dom_sf"/>
</dbReference>
<dbReference type="Proteomes" id="UP000249458">
    <property type="component" value="Unassembled WGS sequence"/>
</dbReference>
<dbReference type="RefSeq" id="WP_112218673.1">
    <property type="nucleotide sequence ID" value="NZ_MVJN01000003.1"/>
</dbReference>
<protein>
    <recommendedName>
        <fullName evidence="2">VWFA domain-containing protein</fullName>
    </recommendedName>
</protein>
<evidence type="ECO:0000313" key="3">
    <source>
        <dbReference type="EMBL" id="RAP37303.1"/>
    </source>
</evidence>
<dbReference type="AlphaFoldDB" id="A0A364LKP5"/>